<evidence type="ECO:0000313" key="5">
    <source>
        <dbReference type="Proteomes" id="UP000620224"/>
    </source>
</evidence>
<feature type="compositionally biased region" description="Gly residues" evidence="1">
    <location>
        <begin position="74"/>
        <end position="84"/>
    </location>
</feature>
<dbReference type="Proteomes" id="UP000620224">
    <property type="component" value="Unassembled WGS sequence"/>
</dbReference>
<evidence type="ECO:0000259" key="3">
    <source>
        <dbReference type="Pfam" id="PF14016"/>
    </source>
</evidence>
<feature type="compositionally biased region" description="Low complexity" evidence="1">
    <location>
        <begin position="35"/>
        <end position="73"/>
    </location>
</feature>
<keyword evidence="2" id="KW-0732">Signal</keyword>
<dbReference type="EMBL" id="BMUE01000021">
    <property type="protein sequence ID" value="GGW77691.1"/>
    <property type="molecule type" value="Genomic_DNA"/>
</dbReference>
<feature type="compositionally biased region" description="Polar residues" evidence="1">
    <location>
        <begin position="110"/>
        <end position="123"/>
    </location>
</feature>
<reference evidence="4" key="2">
    <citation type="submission" date="2020-09" db="EMBL/GenBank/DDBJ databases">
        <authorList>
            <person name="Sun Q."/>
            <person name="Ohkuma M."/>
        </authorList>
    </citation>
    <scope>NUCLEOTIDE SEQUENCE</scope>
    <source>
        <strain evidence="4">JCM 4490</strain>
    </source>
</reference>
<reference evidence="4" key="1">
    <citation type="journal article" date="2014" name="Int. J. Syst. Evol. Microbiol.">
        <title>Complete genome sequence of Corynebacterium casei LMG S-19264T (=DSM 44701T), isolated from a smear-ripened cheese.</title>
        <authorList>
            <consortium name="US DOE Joint Genome Institute (JGI-PGF)"/>
            <person name="Walter F."/>
            <person name="Albersmeier A."/>
            <person name="Kalinowski J."/>
            <person name="Ruckert C."/>
        </authorList>
    </citation>
    <scope>NUCLEOTIDE SEQUENCE</scope>
    <source>
        <strain evidence="4">JCM 4490</strain>
    </source>
</reference>
<keyword evidence="5" id="KW-1185">Reference proteome</keyword>
<feature type="domain" description="DUF4232" evidence="3">
    <location>
        <begin position="112"/>
        <end position="240"/>
    </location>
</feature>
<feature type="region of interest" description="Disordered" evidence="1">
    <location>
        <begin position="26"/>
        <end position="123"/>
    </location>
</feature>
<dbReference type="RefSeq" id="WP_190018914.1">
    <property type="nucleotide sequence ID" value="NZ_BMUE01000021.1"/>
</dbReference>
<feature type="chain" id="PRO_5039438013" description="DUF4232 domain-containing protein" evidence="2">
    <location>
        <begin position="23"/>
        <end position="249"/>
    </location>
</feature>
<dbReference type="AlphaFoldDB" id="A0A918MVV5"/>
<protein>
    <recommendedName>
        <fullName evidence="3">DUF4232 domain-containing protein</fullName>
    </recommendedName>
</protein>
<name>A0A918MVV5_9ACTN</name>
<feature type="signal peptide" evidence="2">
    <location>
        <begin position="1"/>
        <end position="22"/>
    </location>
</feature>
<proteinExistence type="predicted"/>
<evidence type="ECO:0000256" key="1">
    <source>
        <dbReference type="SAM" id="MobiDB-lite"/>
    </source>
</evidence>
<dbReference type="InterPro" id="IPR025326">
    <property type="entry name" value="DUF4232"/>
</dbReference>
<sequence length="249" mass="24705">MRTRRTPLLAATGVALAGLALTACGSGSGTKDEGAAPVSSSKAASSSVSSAQPASDSGTARSTGATGTANGSGSASGKGSGSGSGSKPASGTSGSAKATGSAADPGPTNILCNGSNTTVTAQPMSRPLNHMLITVKNTGRKTCMLPYHPVLRFDEMQWVPQADEATHPQAVTTLRPGESGYAGVLLSAADGSGSGGMTAHKLTVGFQGRTPNSDGGPAATPSLPAKGVYYDSTLKVTYWQQSIDDVLSW</sequence>
<feature type="compositionally biased region" description="Low complexity" evidence="1">
    <location>
        <begin position="85"/>
        <end position="103"/>
    </location>
</feature>
<comment type="caution">
    <text evidence="4">The sequence shown here is derived from an EMBL/GenBank/DDBJ whole genome shotgun (WGS) entry which is preliminary data.</text>
</comment>
<evidence type="ECO:0000256" key="2">
    <source>
        <dbReference type="SAM" id="SignalP"/>
    </source>
</evidence>
<accession>A0A918MVV5</accession>
<dbReference type="PROSITE" id="PS51257">
    <property type="entry name" value="PROKAR_LIPOPROTEIN"/>
    <property type="match status" value="1"/>
</dbReference>
<dbReference type="Pfam" id="PF14016">
    <property type="entry name" value="DUF4232"/>
    <property type="match status" value="1"/>
</dbReference>
<gene>
    <name evidence="4" type="ORF">GCM10010503_64360</name>
</gene>
<organism evidence="4 5">
    <name type="scientific">Streptomyces lucensis JCM 4490</name>
    <dbReference type="NCBI Taxonomy" id="1306176"/>
    <lineage>
        <taxon>Bacteria</taxon>
        <taxon>Bacillati</taxon>
        <taxon>Actinomycetota</taxon>
        <taxon>Actinomycetes</taxon>
        <taxon>Kitasatosporales</taxon>
        <taxon>Streptomycetaceae</taxon>
        <taxon>Streptomyces</taxon>
    </lineage>
</organism>
<evidence type="ECO:0000313" key="4">
    <source>
        <dbReference type="EMBL" id="GGW77691.1"/>
    </source>
</evidence>